<evidence type="ECO:0000256" key="1">
    <source>
        <dbReference type="SAM" id="Phobius"/>
    </source>
</evidence>
<protein>
    <submittedName>
        <fullName evidence="2">Uncharacterized protein</fullName>
    </submittedName>
</protein>
<proteinExistence type="predicted"/>
<keyword evidence="1" id="KW-0812">Transmembrane</keyword>
<evidence type="ECO:0000313" key="2">
    <source>
        <dbReference type="EMBL" id="AKF09276.1"/>
    </source>
</evidence>
<gene>
    <name evidence="2" type="ORF">DB32_006425</name>
</gene>
<sequence length="90" mass="9322">MFETGRALAQLAPVFRVLIPLVGFVGSGILFAWGVMGLLNQRTFALARRGAGGRVHGVPAMIVGALYLAISIVLVVILAPLSAGLVVGPR</sequence>
<feature type="transmembrane region" description="Helical" evidence="1">
    <location>
        <begin position="60"/>
        <end position="87"/>
    </location>
</feature>
<evidence type="ECO:0000313" key="3">
    <source>
        <dbReference type="Proteomes" id="UP000034883"/>
    </source>
</evidence>
<keyword evidence="1" id="KW-1133">Transmembrane helix</keyword>
<dbReference type="KEGG" id="samy:DB32_006425"/>
<dbReference type="Proteomes" id="UP000034883">
    <property type="component" value="Chromosome"/>
</dbReference>
<feature type="transmembrane region" description="Helical" evidence="1">
    <location>
        <begin position="17"/>
        <end position="39"/>
    </location>
</feature>
<dbReference type="STRING" id="927083.DB32_006425"/>
<dbReference type="AlphaFoldDB" id="A0A0F6YLJ9"/>
<organism evidence="2 3">
    <name type="scientific">Sandaracinus amylolyticus</name>
    <dbReference type="NCBI Taxonomy" id="927083"/>
    <lineage>
        <taxon>Bacteria</taxon>
        <taxon>Pseudomonadati</taxon>
        <taxon>Myxococcota</taxon>
        <taxon>Polyangia</taxon>
        <taxon>Polyangiales</taxon>
        <taxon>Sandaracinaceae</taxon>
        <taxon>Sandaracinus</taxon>
    </lineage>
</organism>
<keyword evidence="3" id="KW-1185">Reference proteome</keyword>
<name>A0A0F6YLJ9_9BACT</name>
<dbReference type="EMBL" id="CP011125">
    <property type="protein sequence ID" value="AKF09276.1"/>
    <property type="molecule type" value="Genomic_DNA"/>
</dbReference>
<keyword evidence="1" id="KW-0472">Membrane</keyword>
<reference evidence="2 3" key="1">
    <citation type="submission" date="2015-03" db="EMBL/GenBank/DDBJ databases">
        <title>Genome assembly of Sandaracinus amylolyticus DSM 53668.</title>
        <authorList>
            <person name="Sharma G."/>
            <person name="Subramanian S."/>
        </authorList>
    </citation>
    <scope>NUCLEOTIDE SEQUENCE [LARGE SCALE GENOMIC DNA]</scope>
    <source>
        <strain evidence="2 3">DSM 53668</strain>
    </source>
</reference>
<accession>A0A0F6YLJ9</accession>